<proteinExistence type="predicted"/>
<feature type="signal peptide" evidence="1">
    <location>
        <begin position="1"/>
        <end position="24"/>
    </location>
</feature>
<dbReference type="Pfam" id="PF09084">
    <property type="entry name" value="NMT1"/>
    <property type="match status" value="1"/>
</dbReference>
<evidence type="ECO:0000259" key="2">
    <source>
        <dbReference type="Pfam" id="PF09084"/>
    </source>
</evidence>
<dbReference type="GO" id="GO:0009228">
    <property type="term" value="P:thiamine biosynthetic process"/>
    <property type="evidence" value="ECO:0007669"/>
    <property type="project" value="InterPro"/>
</dbReference>
<evidence type="ECO:0000313" key="4">
    <source>
        <dbReference type="Proteomes" id="UP000766595"/>
    </source>
</evidence>
<comment type="caution">
    <text evidence="3">The sequence shown here is derived from an EMBL/GenBank/DDBJ whole genome shotgun (WGS) entry which is preliminary data.</text>
</comment>
<feature type="domain" description="SsuA/THI5-like" evidence="2">
    <location>
        <begin position="40"/>
        <end position="250"/>
    </location>
</feature>
<keyword evidence="4" id="KW-1185">Reference proteome</keyword>
<evidence type="ECO:0000256" key="1">
    <source>
        <dbReference type="SAM" id="SignalP"/>
    </source>
</evidence>
<accession>A0A947D8M3</accession>
<dbReference type="RefSeq" id="WP_261971640.1">
    <property type="nucleotide sequence ID" value="NZ_JAHHZF010000021.1"/>
</dbReference>
<feature type="chain" id="PRO_5036738569" evidence="1">
    <location>
        <begin position="25"/>
        <end position="325"/>
    </location>
</feature>
<sequence>MKSLKRLLGLAAGIVLLASAPAVAQEKATLRLNWLIYGFHTPFYLGIERGYYKAEGIELEVGEGQGSGRAVQIVAAKGDTFGLSDGASIINGITKGAPIKAVMGIMNTTPFAVIARADSGIKTMKDFEGRTIAATTGEAGLTILPALIKGAGLDQSKINFLRVDGPTKMVAVLEKRADALLGGSENQPFILEQKGVASTVFNYADYGVNTMGLAIHVHADTLKDKPKLVEGFIRATQKAYAEAEKNPEAAIAAGLKVKPDMDKAMALKQLQAGLKLVRSKAAPTAAIGFMAPADWQMTLDLMKDYQELKTDLTAASFFTNDLLPK</sequence>
<dbReference type="SUPFAM" id="SSF53850">
    <property type="entry name" value="Periplasmic binding protein-like II"/>
    <property type="match status" value="1"/>
</dbReference>
<dbReference type="InterPro" id="IPR015168">
    <property type="entry name" value="SsuA/THI5"/>
</dbReference>
<dbReference type="Proteomes" id="UP000766595">
    <property type="component" value="Unassembled WGS sequence"/>
</dbReference>
<dbReference type="PANTHER" id="PTHR31528:SF15">
    <property type="entry name" value="RIBOFLAVIN-BINDING PROTEIN RIBY"/>
    <property type="match status" value="1"/>
</dbReference>
<keyword evidence="1" id="KW-0732">Signal</keyword>
<dbReference type="EMBL" id="JAHHZF010000021">
    <property type="protein sequence ID" value="MBT9293143.1"/>
    <property type="molecule type" value="Genomic_DNA"/>
</dbReference>
<dbReference type="AlphaFoldDB" id="A0A947D8M3"/>
<dbReference type="InterPro" id="IPR027939">
    <property type="entry name" value="NMT1/THI5"/>
</dbReference>
<dbReference type="Gene3D" id="3.40.190.10">
    <property type="entry name" value="Periplasmic binding protein-like II"/>
    <property type="match status" value="2"/>
</dbReference>
<organism evidence="3 4">
    <name type="scientific">Prosthecodimorpha staleyi</name>
    <dbReference type="NCBI Taxonomy" id="2840188"/>
    <lineage>
        <taxon>Bacteria</taxon>
        <taxon>Pseudomonadati</taxon>
        <taxon>Pseudomonadota</taxon>
        <taxon>Alphaproteobacteria</taxon>
        <taxon>Hyphomicrobiales</taxon>
        <taxon>Ancalomicrobiaceae</taxon>
        <taxon>Prosthecodimorpha</taxon>
    </lineage>
</organism>
<protein>
    <submittedName>
        <fullName evidence="3">ABC transporter substrate-binding protein</fullName>
    </submittedName>
</protein>
<dbReference type="PANTHER" id="PTHR31528">
    <property type="entry name" value="4-AMINO-5-HYDROXYMETHYL-2-METHYLPYRIMIDINE PHOSPHATE SYNTHASE THI11-RELATED"/>
    <property type="match status" value="1"/>
</dbReference>
<evidence type="ECO:0000313" key="3">
    <source>
        <dbReference type="EMBL" id="MBT9293143.1"/>
    </source>
</evidence>
<reference evidence="3 4" key="1">
    <citation type="submission" date="2021-06" db="EMBL/GenBank/DDBJ databases">
        <authorList>
            <person name="Grouzdev D.S."/>
            <person name="Koziaeva V."/>
        </authorList>
    </citation>
    <scope>NUCLEOTIDE SEQUENCE [LARGE SCALE GENOMIC DNA]</scope>
    <source>
        <strain evidence="3 4">22</strain>
    </source>
</reference>
<gene>
    <name evidence="3" type="ORF">KL771_27025</name>
</gene>
<name>A0A947D8M3_9HYPH</name>